<keyword evidence="1" id="KW-1185">Reference proteome</keyword>
<sequence>MMYSLHFKILSIANLQEKNIITLRRTIYVLELKKEGDSGAPLMVKEKQKVLRGNRLKSKWFAIGLVAVGGYYSVNGRNDKWSGSIDILNQGNVIHTATSTTPAPTITTTNDVVLASPPNDSYRFVYFGIHNKQDNMTEYYWVDGTPIDWIPFPNGQFPSPYWGPFTIGGHFIGNRAHLGSNGDYFALWSVCKAPSISF</sequence>
<dbReference type="WBParaSite" id="ACRNAN_scaffold1349.g28301.t1">
    <property type="protein sequence ID" value="ACRNAN_scaffold1349.g28301.t1"/>
    <property type="gene ID" value="ACRNAN_scaffold1349.g28301"/>
</dbReference>
<dbReference type="Proteomes" id="UP000887540">
    <property type="component" value="Unplaced"/>
</dbReference>
<protein>
    <submittedName>
        <fullName evidence="2">Uncharacterized protein</fullName>
    </submittedName>
</protein>
<evidence type="ECO:0000313" key="1">
    <source>
        <dbReference type="Proteomes" id="UP000887540"/>
    </source>
</evidence>
<dbReference type="AlphaFoldDB" id="A0A914CQY8"/>
<accession>A0A914CQY8</accession>
<evidence type="ECO:0000313" key="2">
    <source>
        <dbReference type="WBParaSite" id="ACRNAN_scaffold1349.g28301.t1"/>
    </source>
</evidence>
<reference evidence="2" key="1">
    <citation type="submission" date="2022-11" db="UniProtKB">
        <authorList>
            <consortium name="WormBaseParasite"/>
        </authorList>
    </citation>
    <scope>IDENTIFICATION</scope>
</reference>
<name>A0A914CQY8_9BILA</name>
<proteinExistence type="predicted"/>
<organism evidence="1 2">
    <name type="scientific">Acrobeloides nanus</name>
    <dbReference type="NCBI Taxonomy" id="290746"/>
    <lineage>
        <taxon>Eukaryota</taxon>
        <taxon>Metazoa</taxon>
        <taxon>Ecdysozoa</taxon>
        <taxon>Nematoda</taxon>
        <taxon>Chromadorea</taxon>
        <taxon>Rhabditida</taxon>
        <taxon>Tylenchina</taxon>
        <taxon>Cephalobomorpha</taxon>
        <taxon>Cephaloboidea</taxon>
        <taxon>Cephalobidae</taxon>
        <taxon>Acrobeloides</taxon>
    </lineage>
</organism>